<evidence type="ECO:0000256" key="1">
    <source>
        <dbReference type="SAM" id="MobiDB-lite"/>
    </source>
</evidence>
<protein>
    <submittedName>
        <fullName evidence="2">Uncharacterized protein</fullName>
    </submittedName>
</protein>
<name>A0ABD2NHH0_9CUCU</name>
<dbReference type="AlphaFoldDB" id="A0ABD2NHH0"/>
<dbReference type="PANTHER" id="PTHR21415:SF1">
    <property type="entry name" value="U7 SNRNA-ASSOCIATED SM-LIKE PROTEIN LSM11"/>
    <property type="match status" value="1"/>
</dbReference>
<evidence type="ECO:0000313" key="3">
    <source>
        <dbReference type="Proteomes" id="UP001516400"/>
    </source>
</evidence>
<gene>
    <name evidence="2" type="ORF">HHI36_013516</name>
</gene>
<reference evidence="2 3" key="1">
    <citation type="journal article" date="2021" name="BMC Biol.">
        <title>Horizontally acquired antibacterial genes associated with adaptive radiation of ladybird beetles.</title>
        <authorList>
            <person name="Li H.S."/>
            <person name="Tang X.F."/>
            <person name="Huang Y.H."/>
            <person name="Xu Z.Y."/>
            <person name="Chen M.L."/>
            <person name="Du X.Y."/>
            <person name="Qiu B.Y."/>
            <person name="Chen P.T."/>
            <person name="Zhang W."/>
            <person name="Slipinski A."/>
            <person name="Escalona H.E."/>
            <person name="Waterhouse R.M."/>
            <person name="Zwick A."/>
            <person name="Pang H."/>
        </authorList>
    </citation>
    <scope>NUCLEOTIDE SEQUENCE [LARGE SCALE GENOMIC DNA]</scope>
    <source>
        <strain evidence="2">SYSU2018</strain>
    </source>
</reference>
<feature type="compositionally biased region" description="Polar residues" evidence="1">
    <location>
        <begin position="58"/>
        <end position="75"/>
    </location>
</feature>
<sequence>MSVEEMENKDEVKRTQSESISKKDIDERLDFYSDKFDPVYALTVEKINLPMPTAMTHDNLSAYQSAQKPKPSASTAHPRKLEAERTKTEGENSGLETGKRRFLPHQSE</sequence>
<feature type="compositionally biased region" description="Basic and acidic residues" evidence="1">
    <location>
        <begin position="9"/>
        <end position="27"/>
    </location>
</feature>
<dbReference type="PANTHER" id="PTHR21415">
    <property type="entry name" value="U7 SNRNA-ASSOCIATED SM-LIKE PROTEIN LSM11"/>
    <property type="match status" value="1"/>
</dbReference>
<comment type="caution">
    <text evidence="2">The sequence shown here is derived from an EMBL/GenBank/DDBJ whole genome shotgun (WGS) entry which is preliminary data.</text>
</comment>
<proteinExistence type="predicted"/>
<dbReference type="InterPro" id="IPR039267">
    <property type="entry name" value="Lsm11"/>
</dbReference>
<organism evidence="2 3">
    <name type="scientific">Cryptolaemus montrouzieri</name>
    <dbReference type="NCBI Taxonomy" id="559131"/>
    <lineage>
        <taxon>Eukaryota</taxon>
        <taxon>Metazoa</taxon>
        <taxon>Ecdysozoa</taxon>
        <taxon>Arthropoda</taxon>
        <taxon>Hexapoda</taxon>
        <taxon>Insecta</taxon>
        <taxon>Pterygota</taxon>
        <taxon>Neoptera</taxon>
        <taxon>Endopterygota</taxon>
        <taxon>Coleoptera</taxon>
        <taxon>Polyphaga</taxon>
        <taxon>Cucujiformia</taxon>
        <taxon>Coccinelloidea</taxon>
        <taxon>Coccinellidae</taxon>
        <taxon>Scymninae</taxon>
        <taxon>Scymnini</taxon>
        <taxon>Cryptolaemus</taxon>
    </lineage>
</organism>
<feature type="compositionally biased region" description="Basic and acidic residues" evidence="1">
    <location>
        <begin position="79"/>
        <end position="90"/>
    </location>
</feature>
<evidence type="ECO:0000313" key="2">
    <source>
        <dbReference type="EMBL" id="KAL3278175.1"/>
    </source>
</evidence>
<feature type="region of interest" description="Disordered" evidence="1">
    <location>
        <begin position="1"/>
        <end position="27"/>
    </location>
</feature>
<feature type="region of interest" description="Disordered" evidence="1">
    <location>
        <begin position="58"/>
        <end position="108"/>
    </location>
</feature>
<dbReference type="EMBL" id="JABFTP020000103">
    <property type="protein sequence ID" value="KAL3278175.1"/>
    <property type="molecule type" value="Genomic_DNA"/>
</dbReference>
<dbReference type="Proteomes" id="UP001516400">
    <property type="component" value="Unassembled WGS sequence"/>
</dbReference>
<accession>A0ABD2NHH0</accession>
<keyword evidence="3" id="KW-1185">Reference proteome</keyword>